<evidence type="ECO:0000313" key="1">
    <source>
        <dbReference type="EMBL" id="MDT0351323.1"/>
    </source>
</evidence>
<dbReference type="EMBL" id="JAVREJ010000012">
    <property type="protein sequence ID" value="MDT0351323.1"/>
    <property type="molecule type" value="Genomic_DNA"/>
</dbReference>
<dbReference type="RefSeq" id="WP_311557579.1">
    <property type="nucleotide sequence ID" value="NZ_JAVREJ010000012.1"/>
</dbReference>
<dbReference type="Proteomes" id="UP001183202">
    <property type="component" value="Unassembled WGS sequence"/>
</dbReference>
<keyword evidence="2" id="KW-1185">Reference proteome</keyword>
<name>A0ABU2NE75_9PSEU</name>
<reference evidence="2" key="1">
    <citation type="submission" date="2023-07" db="EMBL/GenBank/DDBJ databases">
        <title>30 novel species of actinomycetes from the DSMZ collection.</title>
        <authorList>
            <person name="Nouioui I."/>
        </authorList>
    </citation>
    <scope>NUCLEOTIDE SEQUENCE [LARGE SCALE GENOMIC DNA]</scope>
    <source>
        <strain evidence="2">DSM 45834</strain>
    </source>
</reference>
<dbReference type="PROSITE" id="PS01094">
    <property type="entry name" value="UPF0076"/>
    <property type="match status" value="1"/>
</dbReference>
<sequence length="59" mass="6250">MMNISVSARALVAARAVDPHVSTAAVRAAVEAALAEQRRELEIRRVAVSDDPDALSPQP</sequence>
<gene>
    <name evidence="1" type="ORF">RM445_17475</name>
</gene>
<accession>A0ABU2NE75</accession>
<comment type="caution">
    <text evidence="1">The sequence shown here is derived from an EMBL/GenBank/DDBJ whole genome shotgun (WGS) entry which is preliminary data.</text>
</comment>
<dbReference type="InterPro" id="IPR019897">
    <property type="entry name" value="RidA_CS"/>
</dbReference>
<evidence type="ECO:0000313" key="2">
    <source>
        <dbReference type="Proteomes" id="UP001183202"/>
    </source>
</evidence>
<protein>
    <submittedName>
        <fullName evidence="1">Uncharacterized protein</fullName>
    </submittedName>
</protein>
<organism evidence="1 2">
    <name type="scientific">Pseudonocardia charpentierae</name>
    <dbReference type="NCBI Taxonomy" id="3075545"/>
    <lineage>
        <taxon>Bacteria</taxon>
        <taxon>Bacillati</taxon>
        <taxon>Actinomycetota</taxon>
        <taxon>Actinomycetes</taxon>
        <taxon>Pseudonocardiales</taxon>
        <taxon>Pseudonocardiaceae</taxon>
        <taxon>Pseudonocardia</taxon>
    </lineage>
</organism>
<proteinExistence type="predicted"/>